<name>A0A1G8RU07_9ACTN</name>
<evidence type="ECO:0000256" key="1">
    <source>
        <dbReference type="SAM" id="Phobius"/>
    </source>
</evidence>
<dbReference type="Proteomes" id="UP000199202">
    <property type="component" value="Unassembled WGS sequence"/>
</dbReference>
<reference evidence="2 3" key="1">
    <citation type="submission" date="2016-10" db="EMBL/GenBank/DDBJ databases">
        <authorList>
            <person name="de Groot N.N."/>
        </authorList>
    </citation>
    <scope>NUCLEOTIDE SEQUENCE [LARGE SCALE GENOMIC DNA]</scope>
    <source>
        <strain evidence="2 3">CGMCC 4.6533</strain>
    </source>
</reference>
<keyword evidence="1" id="KW-0472">Membrane</keyword>
<gene>
    <name evidence="2" type="ORF">SAMN05421869_109186</name>
</gene>
<protein>
    <submittedName>
        <fullName evidence="2">Uncharacterized protein</fullName>
    </submittedName>
</protein>
<dbReference type="AlphaFoldDB" id="A0A1G8RU07"/>
<feature type="transmembrane region" description="Helical" evidence="1">
    <location>
        <begin position="37"/>
        <end position="57"/>
    </location>
</feature>
<accession>A0A1G8RU07</accession>
<dbReference type="OrthoDB" id="3635533at2"/>
<organism evidence="2 3">
    <name type="scientific">Nonomuraea jiangxiensis</name>
    <dbReference type="NCBI Taxonomy" id="633440"/>
    <lineage>
        <taxon>Bacteria</taxon>
        <taxon>Bacillati</taxon>
        <taxon>Actinomycetota</taxon>
        <taxon>Actinomycetes</taxon>
        <taxon>Streptosporangiales</taxon>
        <taxon>Streptosporangiaceae</taxon>
        <taxon>Nonomuraea</taxon>
    </lineage>
</organism>
<dbReference type="RefSeq" id="WP_090933776.1">
    <property type="nucleotide sequence ID" value="NZ_FNDJ01000009.1"/>
</dbReference>
<dbReference type="EMBL" id="FNDJ01000009">
    <property type="protein sequence ID" value="SDJ20554.1"/>
    <property type="molecule type" value="Genomic_DNA"/>
</dbReference>
<keyword evidence="1" id="KW-1133">Transmembrane helix</keyword>
<keyword evidence="3" id="KW-1185">Reference proteome</keyword>
<sequence length="277" mass="31023">MSVSRIAERAVQWVMAVAGIGISLAGLLGLLDNVALGGALPKITLLILSTVVVYLLLELGRLRVVDDIHDVVRRLDTDAIVRDRLRDQYGGVARVHRGFPGQVFAEHLGAARSEVRILQTWIPNLQNFQQELEDAIVHRRIRVRVLLLHPASPVALLRDEALAGHREPAAEVNVRESVEHCLETFSKIHARLGEHHGLLQVHVYNSLPSVAVYQVDERYFVSSFLHGKLAIDSSQIEVEGSDTGMGRDVRHELDKIWDISHPVDPGDWRRSVNNLRF</sequence>
<feature type="transmembrane region" description="Helical" evidence="1">
    <location>
        <begin position="12"/>
        <end position="31"/>
    </location>
</feature>
<proteinExistence type="predicted"/>
<evidence type="ECO:0000313" key="2">
    <source>
        <dbReference type="EMBL" id="SDJ20554.1"/>
    </source>
</evidence>
<dbReference type="STRING" id="633440.SAMN05421869_109186"/>
<evidence type="ECO:0000313" key="3">
    <source>
        <dbReference type="Proteomes" id="UP000199202"/>
    </source>
</evidence>
<keyword evidence="1" id="KW-0812">Transmembrane</keyword>